<dbReference type="GO" id="GO:0008237">
    <property type="term" value="F:metallopeptidase activity"/>
    <property type="evidence" value="ECO:0007669"/>
    <property type="project" value="InterPro"/>
</dbReference>
<dbReference type="Gene3D" id="3.40.390.10">
    <property type="entry name" value="Collagenase (Catalytic Domain)"/>
    <property type="match status" value="1"/>
</dbReference>
<dbReference type="Proteomes" id="UP000434172">
    <property type="component" value="Unassembled WGS sequence"/>
</dbReference>
<dbReference type="SUPFAM" id="SSF55486">
    <property type="entry name" value="Metalloproteases ('zincins'), catalytic domain"/>
    <property type="match status" value="1"/>
</dbReference>
<dbReference type="AlphaFoldDB" id="A0A8H3ZMB4"/>
<feature type="signal peptide" evidence="2">
    <location>
        <begin position="1"/>
        <end position="19"/>
    </location>
</feature>
<sequence>MHSLCSLIFAAVLAHGVIAGSRMWEAPLHYPSVDAPVEITLNLEGLNVTQVGTQSFNSTEKRWVTIKDGGAQGESRLLNHFKWPDKKIRFHFETEEAKQKLEVYLDAAKALWSAAGLPDEFTYEEVTSEEDYQAKKGKILLVKYDDRNYLGTSLGLPTQDDDGPSPVMDLCDSEKIGTLNIVANFAHELGHAWGLHHEHQNPQFWTSPYTATKGDRVQFGSGYGEFHCESLSDYEATKTRLIAQYGEGEGNARLRQSCEKRIHAIQNDFRGAMEWLPLHSSEDFVGSVKEFDERSIMLYPSRAGGSGTATGQGADDGRAVILTRAGGKELDYNTAPSEQDVQGIRKLYGVPRKTYKSLFSELKDPNNSRFTEERRKDEGTGCNT</sequence>
<accession>A0A8H3ZMB4</accession>
<evidence type="ECO:0000256" key="1">
    <source>
        <dbReference type="SAM" id="MobiDB-lite"/>
    </source>
</evidence>
<dbReference type="EMBL" id="WOWK01000038">
    <property type="protein sequence ID" value="KAF0325194.1"/>
    <property type="molecule type" value="Genomic_DNA"/>
</dbReference>
<protein>
    <submittedName>
        <fullName evidence="3">Uncharacterized protein</fullName>
    </submittedName>
</protein>
<evidence type="ECO:0000313" key="3">
    <source>
        <dbReference type="EMBL" id="KAF0325194.1"/>
    </source>
</evidence>
<feature type="chain" id="PRO_5034662054" evidence="2">
    <location>
        <begin position="20"/>
        <end position="384"/>
    </location>
</feature>
<comment type="caution">
    <text evidence="3">The sequence shown here is derived from an EMBL/GenBank/DDBJ whole genome shotgun (WGS) entry which is preliminary data.</text>
</comment>
<proteinExistence type="predicted"/>
<keyword evidence="4" id="KW-1185">Reference proteome</keyword>
<dbReference type="InterPro" id="IPR024079">
    <property type="entry name" value="MetalloPept_cat_dom_sf"/>
</dbReference>
<keyword evidence="2" id="KW-0732">Signal</keyword>
<evidence type="ECO:0000256" key="2">
    <source>
        <dbReference type="SAM" id="SignalP"/>
    </source>
</evidence>
<gene>
    <name evidence="3" type="ORF">GQ607_007521</name>
</gene>
<name>A0A8H3ZMB4_9PEZI</name>
<dbReference type="OrthoDB" id="291007at2759"/>
<reference evidence="3 4" key="1">
    <citation type="submission" date="2019-12" db="EMBL/GenBank/DDBJ databases">
        <title>A genome sequence resource for the geographically widespread anthracnose pathogen Colletotrichum asianum.</title>
        <authorList>
            <person name="Meng Y."/>
        </authorList>
    </citation>
    <scope>NUCLEOTIDE SEQUENCE [LARGE SCALE GENOMIC DNA]</scope>
    <source>
        <strain evidence="3 4">ICMP 18580</strain>
    </source>
</reference>
<organism evidence="3 4">
    <name type="scientific">Colletotrichum asianum</name>
    <dbReference type="NCBI Taxonomy" id="702518"/>
    <lineage>
        <taxon>Eukaryota</taxon>
        <taxon>Fungi</taxon>
        <taxon>Dikarya</taxon>
        <taxon>Ascomycota</taxon>
        <taxon>Pezizomycotina</taxon>
        <taxon>Sordariomycetes</taxon>
        <taxon>Hypocreomycetidae</taxon>
        <taxon>Glomerellales</taxon>
        <taxon>Glomerellaceae</taxon>
        <taxon>Colletotrichum</taxon>
        <taxon>Colletotrichum gloeosporioides species complex</taxon>
    </lineage>
</organism>
<feature type="region of interest" description="Disordered" evidence="1">
    <location>
        <begin position="361"/>
        <end position="384"/>
    </location>
</feature>
<evidence type="ECO:0000313" key="4">
    <source>
        <dbReference type="Proteomes" id="UP000434172"/>
    </source>
</evidence>